<dbReference type="InterPro" id="IPR036097">
    <property type="entry name" value="HisK_dim/P_sf"/>
</dbReference>
<dbReference type="InterPro" id="IPR036890">
    <property type="entry name" value="HATPase_C_sf"/>
</dbReference>
<evidence type="ECO:0000259" key="7">
    <source>
        <dbReference type="PROSITE" id="PS50112"/>
    </source>
</evidence>
<keyword evidence="5" id="KW-0418">Kinase</keyword>
<evidence type="ECO:0000256" key="5">
    <source>
        <dbReference type="ARBA" id="ARBA00022777"/>
    </source>
</evidence>
<protein>
    <recommendedName>
        <fullName evidence="2">histidine kinase</fullName>
        <ecNumber evidence="2">2.7.13.3</ecNumber>
    </recommendedName>
</protein>
<evidence type="ECO:0000313" key="9">
    <source>
        <dbReference type="Proteomes" id="UP000644147"/>
    </source>
</evidence>
<proteinExistence type="predicted"/>
<evidence type="ECO:0000256" key="3">
    <source>
        <dbReference type="ARBA" id="ARBA00022553"/>
    </source>
</evidence>
<dbReference type="Proteomes" id="UP000644147">
    <property type="component" value="Unassembled WGS sequence"/>
</dbReference>
<reference evidence="8 9" key="1">
    <citation type="submission" date="2020-12" db="EMBL/GenBank/DDBJ databases">
        <title>Bacterial novel species Adhaeribacter sp. BT258 isolated from soil.</title>
        <authorList>
            <person name="Jung H.-Y."/>
        </authorList>
    </citation>
    <scope>NUCLEOTIDE SEQUENCE [LARGE SCALE GENOMIC DNA]</scope>
    <source>
        <strain evidence="8 9">BT258</strain>
    </source>
</reference>
<dbReference type="CDD" id="cd00082">
    <property type="entry name" value="HisKA"/>
    <property type="match status" value="1"/>
</dbReference>
<dbReference type="InterPro" id="IPR004358">
    <property type="entry name" value="Sig_transdc_His_kin-like_C"/>
</dbReference>
<dbReference type="CDD" id="cd00075">
    <property type="entry name" value="HATPase"/>
    <property type="match status" value="1"/>
</dbReference>
<keyword evidence="4" id="KW-0808">Transferase</keyword>
<comment type="catalytic activity">
    <reaction evidence="1">
        <text>ATP + protein L-histidine = ADP + protein N-phospho-L-histidine.</text>
        <dbReference type="EC" id="2.7.13.3"/>
    </reaction>
</comment>
<dbReference type="Gene3D" id="3.30.450.20">
    <property type="entry name" value="PAS domain"/>
    <property type="match status" value="1"/>
</dbReference>
<keyword evidence="3" id="KW-0597">Phosphoprotein</keyword>
<feature type="domain" description="PAS" evidence="7">
    <location>
        <begin position="4"/>
        <end position="74"/>
    </location>
</feature>
<dbReference type="PRINTS" id="PR00344">
    <property type="entry name" value="BCTRLSENSOR"/>
</dbReference>
<dbReference type="InterPro" id="IPR052162">
    <property type="entry name" value="Sensor_kinase/Photoreceptor"/>
</dbReference>
<dbReference type="PANTHER" id="PTHR43304:SF1">
    <property type="entry name" value="PAC DOMAIN-CONTAINING PROTEIN"/>
    <property type="match status" value="1"/>
</dbReference>
<dbReference type="Gene3D" id="1.10.287.130">
    <property type="match status" value="1"/>
</dbReference>
<name>A0ABS1C4D4_9BACT</name>
<dbReference type="InterPro" id="IPR035965">
    <property type="entry name" value="PAS-like_dom_sf"/>
</dbReference>
<accession>A0ABS1C4D4</accession>
<dbReference type="SUPFAM" id="SSF55874">
    <property type="entry name" value="ATPase domain of HSP90 chaperone/DNA topoisomerase II/histidine kinase"/>
    <property type="match status" value="1"/>
</dbReference>
<evidence type="ECO:0000259" key="6">
    <source>
        <dbReference type="PROSITE" id="PS50109"/>
    </source>
</evidence>
<dbReference type="EMBL" id="JAEHFX010000008">
    <property type="protein sequence ID" value="MBK0404254.1"/>
    <property type="molecule type" value="Genomic_DNA"/>
</dbReference>
<sequence length="358" mass="40396">MQEVKITLEDQIELLPDAVLIVNQKGKLVEVNLEVYTIFGYRPDELIGMDLTVLLPVRYRAFLKKYFKKYFENPTKRRMKSGDDLYGLRKNGKEIDINISLAPIEVGSETMAMAVIRDISEVKLLERVLLKKNEDLSLTNTQLERLGYIIAHDLKSPLLNIHALLTFLERELASHSTPIINGYIKDMKDISLSMMDLIAGVADYSRIGFQENIEQQVDLNLILKEVQALVHFPPNFRFIVIGPLPVIKGNKTKIIQVFLNLVNNAMKYNDKPEGIIEVRAEAGEKVCNISIADNGPGVPEELRKKIFELFRQGLVEQKGSQGIGLAVVKKIIESQGGTIRVETSRLGGADFIFTWPCT</sequence>
<dbReference type="InterPro" id="IPR003661">
    <property type="entry name" value="HisK_dim/P_dom"/>
</dbReference>
<dbReference type="EC" id="2.7.13.3" evidence="2"/>
<keyword evidence="9" id="KW-1185">Reference proteome</keyword>
<comment type="caution">
    <text evidence="8">The sequence shown here is derived from an EMBL/GenBank/DDBJ whole genome shotgun (WGS) entry which is preliminary data.</text>
</comment>
<dbReference type="InterPro" id="IPR005467">
    <property type="entry name" value="His_kinase_dom"/>
</dbReference>
<dbReference type="SUPFAM" id="SSF55785">
    <property type="entry name" value="PYP-like sensor domain (PAS domain)"/>
    <property type="match status" value="1"/>
</dbReference>
<feature type="domain" description="Histidine kinase" evidence="6">
    <location>
        <begin position="149"/>
        <end position="358"/>
    </location>
</feature>
<organism evidence="8 9">
    <name type="scientific">Adhaeribacter terrigena</name>
    <dbReference type="NCBI Taxonomy" id="2793070"/>
    <lineage>
        <taxon>Bacteria</taxon>
        <taxon>Pseudomonadati</taxon>
        <taxon>Bacteroidota</taxon>
        <taxon>Cytophagia</taxon>
        <taxon>Cytophagales</taxon>
        <taxon>Hymenobacteraceae</taxon>
        <taxon>Adhaeribacter</taxon>
    </lineage>
</organism>
<dbReference type="Pfam" id="PF02518">
    <property type="entry name" value="HATPase_c"/>
    <property type="match status" value="1"/>
</dbReference>
<evidence type="ECO:0000313" key="8">
    <source>
        <dbReference type="EMBL" id="MBK0404254.1"/>
    </source>
</evidence>
<dbReference type="PROSITE" id="PS50109">
    <property type="entry name" value="HIS_KIN"/>
    <property type="match status" value="1"/>
</dbReference>
<dbReference type="Gene3D" id="3.30.565.10">
    <property type="entry name" value="Histidine kinase-like ATPase, C-terminal domain"/>
    <property type="match status" value="1"/>
</dbReference>
<dbReference type="InterPro" id="IPR000014">
    <property type="entry name" value="PAS"/>
</dbReference>
<dbReference type="Pfam" id="PF13426">
    <property type="entry name" value="PAS_9"/>
    <property type="match status" value="1"/>
</dbReference>
<dbReference type="InterPro" id="IPR003594">
    <property type="entry name" value="HATPase_dom"/>
</dbReference>
<dbReference type="NCBIfam" id="TIGR00229">
    <property type="entry name" value="sensory_box"/>
    <property type="match status" value="1"/>
</dbReference>
<dbReference type="SMART" id="SM00091">
    <property type="entry name" value="PAS"/>
    <property type="match status" value="1"/>
</dbReference>
<dbReference type="SUPFAM" id="SSF47384">
    <property type="entry name" value="Homodimeric domain of signal transducing histidine kinase"/>
    <property type="match status" value="1"/>
</dbReference>
<dbReference type="CDD" id="cd00130">
    <property type="entry name" value="PAS"/>
    <property type="match status" value="1"/>
</dbReference>
<dbReference type="SMART" id="SM00387">
    <property type="entry name" value="HATPase_c"/>
    <property type="match status" value="1"/>
</dbReference>
<dbReference type="PANTHER" id="PTHR43304">
    <property type="entry name" value="PHYTOCHROME-LIKE PROTEIN CPH1"/>
    <property type="match status" value="1"/>
</dbReference>
<evidence type="ECO:0000256" key="1">
    <source>
        <dbReference type="ARBA" id="ARBA00000085"/>
    </source>
</evidence>
<dbReference type="PROSITE" id="PS50112">
    <property type="entry name" value="PAS"/>
    <property type="match status" value="1"/>
</dbReference>
<evidence type="ECO:0000256" key="2">
    <source>
        <dbReference type="ARBA" id="ARBA00012438"/>
    </source>
</evidence>
<dbReference type="RefSeq" id="WP_200507097.1">
    <property type="nucleotide sequence ID" value="NZ_JAEHFX010000008.1"/>
</dbReference>
<gene>
    <name evidence="8" type="ORF">I5M27_14755</name>
</gene>
<evidence type="ECO:0000256" key="4">
    <source>
        <dbReference type="ARBA" id="ARBA00022679"/>
    </source>
</evidence>